<dbReference type="Proteomes" id="UP001054945">
    <property type="component" value="Unassembled WGS sequence"/>
</dbReference>
<accession>A0AAV4MRF7</accession>
<proteinExistence type="predicted"/>
<gene>
    <name evidence="2" type="ORF">CEXT_383591</name>
</gene>
<evidence type="ECO:0000256" key="1">
    <source>
        <dbReference type="SAM" id="MobiDB-lite"/>
    </source>
</evidence>
<keyword evidence="3" id="KW-1185">Reference proteome</keyword>
<protein>
    <submittedName>
        <fullName evidence="2">Uncharacterized protein</fullName>
    </submittedName>
</protein>
<reference evidence="2 3" key="1">
    <citation type="submission" date="2021-06" db="EMBL/GenBank/DDBJ databases">
        <title>Caerostris extrusa draft genome.</title>
        <authorList>
            <person name="Kono N."/>
            <person name="Arakawa K."/>
        </authorList>
    </citation>
    <scope>NUCLEOTIDE SEQUENCE [LARGE SCALE GENOMIC DNA]</scope>
</reference>
<dbReference type="AlphaFoldDB" id="A0AAV4MRF7"/>
<comment type="caution">
    <text evidence="2">The sequence shown here is derived from an EMBL/GenBank/DDBJ whole genome shotgun (WGS) entry which is preliminary data.</text>
</comment>
<name>A0AAV4MRF7_CAEEX</name>
<dbReference type="EMBL" id="BPLR01002553">
    <property type="protein sequence ID" value="GIX75031.1"/>
    <property type="molecule type" value="Genomic_DNA"/>
</dbReference>
<feature type="region of interest" description="Disordered" evidence="1">
    <location>
        <begin position="1"/>
        <end position="41"/>
    </location>
</feature>
<organism evidence="2 3">
    <name type="scientific">Caerostris extrusa</name>
    <name type="common">Bark spider</name>
    <name type="synonym">Caerostris bankana</name>
    <dbReference type="NCBI Taxonomy" id="172846"/>
    <lineage>
        <taxon>Eukaryota</taxon>
        <taxon>Metazoa</taxon>
        <taxon>Ecdysozoa</taxon>
        <taxon>Arthropoda</taxon>
        <taxon>Chelicerata</taxon>
        <taxon>Arachnida</taxon>
        <taxon>Araneae</taxon>
        <taxon>Araneomorphae</taxon>
        <taxon>Entelegynae</taxon>
        <taxon>Araneoidea</taxon>
        <taxon>Araneidae</taxon>
        <taxon>Caerostris</taxon>
    </lineage>
</organism>
<evidence type="ECO:0000313" key="2">
    <source>
        <dbReference type="EMBL" id="GIX75031.1"/>
    </source>
</evidence>
<sequence length="471" mass="52761">MGDSLQKPVAPIRVESARQQNKHGYRPTDKCPPPHAPAHTDSASVRLLKNDSPSKGSQKYTKTLLHHEIIPSRRETAFLQVFITSLFAPTHSAGHGIKYRNVNGDTLPSNDAVFTLDIFGGDALGRTKRYTKFGSAAVKVATSDLCDLPSDHKPRFGRRTRGRIITTRTKNMGRWIVCSSRLPIGKEHRKCSFGIKVHRFLSADWIKEFPGASFAAERRNKVLPVQREQLDSCSTSTVHLAVGGNFGNYLDPEISSSPDIFCVNTPCISVVTVKERIKDSKKQPVICREVSLSGKEHASVLTRRNARKWTLRLKLSKQSDVFLSHGHPLSFQNYTFKTHTENTRGKCKSQTKFFTLGRSPDESNAWQKSAKSSYAKAEESILSAMKIIYFQAKEDLGIQKFSALKDLVIDFGCSCLAYVNANSNFSYDSEALASVIQEKITRQIKRGGIPSWQMNVPMSKWNKVSLFMLNF</sequence>
<evidence type="ECO:0000313" key="3">
    <source>
        <dbReference type="Proteomes" id="UP001054945"/>
    </source>
</evidence>